<reference evidence="5 6" key="1">
    <citation type="submission" date="2021-02" db="EMBL/GenBank/DDBJ databases">
        <title>Complete genome of Desulfoluna sp. strain ASN36.</title>
        <authorList>
            <person name="Takahashi A."/>
            <person name="Kojima H."/>
            <person name="Fukui M."/>
        </authorList>
    </citation>
    <scope>NUCLEOTIDE SEQUENCE [LARGE SCALE GENOMIC DNA]</scope>
    <source>
        <strain evidence="5 6">ASN36</strain>
    </source>
</reference>
<proteinExistence type="inferred from homology"/>
<feature type="signal peptide" evidence="2">
    <location>
        <begin position="1"/>
        <end position="28"/>
    </location>
</feature>
<feature type="chain" id="PRO_5045121025" evidence="2">
    <location>
        <begin position="29"/>
        <end position="374"/>
    </location>
</feature>
<dbReference type="PROSITE" id="PS51257">
    <property type="entry name" value="PROKAR_LIPOPROTEIN"/>
    <property type="match status" value="1"/>
</dbReference>
<dbReference type="PANTHER" id="PTHR30469">
    <property type="entry name" value="MULTIDRUG RESISTANCE PROTEIN MDTA"/>
    <property type="match status" value="1"/>
</dbReference>
<organism evidence="5 6">
    <name type="scientific">Desulfoluna limicola</name>
    <dbReference type="NCBI Taxonomy" id="2810562"/>
    <lineage>
        <taxon>Bacteria</taxon>
        <taxon>Pseudomonadati</taxon>
        <taxon>Thermodesulfobacteriota</taxon>
        <taxon>Desulfobacteria</taxon>
        <taxon>Desulfobacterales</taxon>
        <taxon>Desulfolunaceae</taxon>
        <taxon>Desulfoluna</taxon>
    </lineage>
</organism>
<evidence type="ECO:0000313" key="5">
    <source>
        <dbReference type="EMBL" id="BCS97365.1"/>
    </source>
</evidence>
<dbReference type="SUPFAM" id="SSF111369">
    <property type="entry name" value="HlyD-like secretion proteins"/>
    <property type="match status" value="1"/>
</dbReference>
<dbReference type="Proteomes" id="UP001320148">
    <property type="component" value="Chromosome"/>
</dbReference>
<evidence type="ECO:0000256" key="2">
    <source>
        <dbReference type="SAM" id="SignalP"/>
    </source>
</evidence>
<dbReference type="InterPro" id="IPR058649">
    <property type="entry name" value="CzcB_C"/>
</dbReference>
<keyword evidence="6" id="KW-1185">Reference proteome</keyword>
<dbReference type="RefSeq" id="WP_236888795.1">
    <property type="nucleotide sequence ID" value="NZ_AP024488.1"/>
</dbReference>
<dbReference type="Pfam" id="PF25954">
    <property type="entry name" value="Beta-barrel_RND_2"/>
    <property type="match status" value="1"/>
</dbReference>
<dbReference type="PANTHER" id="PTHR30469:SF15">
    <property type="entry name" value="HLYD FAMILY OF SECRETION PROTEINS"/>
    <property type="match status" value="1"/>
</dbReference>
<feature type="domain" description="CusB-like beta-barrel" evidence="3">
    <location>
        <begin position="244"/>
        <end position="310"/>
    </location>
</feature>
<dbReference type="InterPro" id="IPR058792">
    <property type="entry name" value="Beta-barrel_RND_2"/>
</dbReference>
<gene>
    <name evidence="5" type="ORF">DSLASN_29970</name>
</gene>
<dbReference type="EMBL" id="AP024488">
    <property type="protein sequence ID" value="BCS97365.1"/>
    <property type="molecule type" value="Genomic_DNA"/>
</dbReference>
<evidence type="ECO:0000256" key="1">
    <source>
        <dbReference type="ARBA" id="ARBA00009477"/>
    </source>
</evidence>
<evidence type="ECO:0000259" key="4">
    <source>
        <dbReference type="Pfam" id="PF25975"/>
    </source>
</evidence>
<dbReference type="Pfam" id="PF25975">
    <property type="entry name" value="CzcB_C"/>
    <property type="match status" value="1"/>
</dbReference>
<sequence>MGNNKIHPRLIRALITALLFLTGCGSDIGPTTPVERPGGATAPQTQVDAALTPVVQTYEAVGTIRPETETIIEAQVTAQIREIAVVPGTSVTKGDLLIRLDNRQFSSKLDQAREGEHAAVAAKKQAQQALLAAKAGFDQARAAFERTQKYHASAAATDQQLEESRAGYLTAEADALRSEQALAAAESGIRQAREVVKEAQIALGYTELRAPETGEVLKKMAEPGDLALPGKPLMILRTSRRLILEAYVREGLIDTVRPGDTLEVTLKTLEQTVTAEVKEIVPYADPKTRTFLVKATLPFVEGLYPGMYGKLLIPLATVDVITLPAHAVKRVGQLELVQVKENEGWQRRYIRTGNRIGNDVEVLSGLKAGETVGF</sequence>
<dbReference type="Gene3D" id="2.40.30.170">
    <property type="match status" value="1"/>
</dbReference>
<feature type="domain" description="CzcB-like C-terminal circularly permuted SH3-like" evidence="4">
    <location>
        <begin position="321"/>
        <end position="372"/>
    </location>
</feature>
<name>A0ABM7PJS3_9BACT</name>
<dbReference type="NCBIfam" id="TIGR01730">
    <property type="entry name" value="RND_mfp"/>
    <property type="match status" value="1"/>
</dbReference>
<accession>A0ABM7PJS3</accession>
<dbReference type="Gene3D" id="2.40.50.100">
    <property type="match status" value="2"/>
</dbReference>
<dbReference type="InterPro" id="IPR006143">
    <property type="entry name" value="RND_pump_MFP"/>
</dbReference>
<keyword evidence="2" id="KW-0732">Signal</keyword>
<protein>
    <submittedName>
        <fullName evidence="5">RND transporter</fullName>
    </submittedName>
</protein>
<comment type="similarity">
    <text evidence="1">Belongs to the membrane fusion protein (MFP) (TC 8.A.1) family.</text>
</comment>
<evidence type="ECO:0000259" key="3">
    <source>
        <dbReference type="Pfam" id="PF25954"/>
    </source>
</evidence>
<dbReference type="Gene3D" id="2.40.420.20">
    <property type="match status" value="1"/>
</dbReference>
<evidence type="ECO:0000313" key="6">
    <source>
        <dbReference type="Proteomes" id="UP001320148"/>
    </source>
</evidence>